<dbReference type="EMBL" id="PVYX01000001">
    <property type="protein sequence ID" value="PRX56253.1"/>
    <property type="molecule type" value="Genomic_DNA"/>
</dbReference>
<gene>
    <name evidence="1" type="ORF">CLV81_0247</name>
</gene>
<keyword evidence="2" id="KW-1185">Reference proteome</keyword>
<evidence type="ECO:0000313" key="2">
    <source>
        <dbReference type="Proteomes" id="UP000237640"/>
    </source>
</evidence>
<evidence type="ECO:0000313" key="1">
    <source>
        <dbReference type="EMBL" id="PRX56253.1"/>
    </source>
</evidence>
<sequence>MEKYKILFYCTCIVPVLAFGQIPVTDAAANSQLAILNKNILAMNSQLSTLNSNMATLLKLMERNTVANSNSSQFLSQEVTAKRTPASYVLDSPEISELSALKDKVLEAYKGTRKSLDTFTYLQATEKKEAMDFLVTVVSQVSTLTAQGAKVSSTPELIDSANRLSALSTINEKISKVLEEVISLNNALIQKNEHRKAMYSMIKIN</sequence>
<dbReference type="Proteomes" id="UP000237640">
    <property type="component" value="Unassembled WGS sequence"/>
</dbReference>
<reference evidence="1 2" key="1">
    <citation type="submission" date="2018-03" db="EMBL/GenBank/DDBJ databases">
        <title>Genomic Encyclopedia of Archaeal and Bacterial Type Strains, Phase II (KMG-II): from individual species to whole genera.</title>
        <authorList>
            <person name="Goeker M."/>
        </authorList>
    </citation>
    <scope>NUCLEOTIDE SEQUENCE [LARGE SCALE GENOMIC DNA]</scope>
    <source>
        <strain evidence="1 2">DSM 25027</strain>
    </source>
</reference>
<dbReference type="RefSeq" id="WP_106143246.1">
    <property type="nucleotide sequence ID" value="NZ_PVYX01000001.1"/>
</dbReference>
<dbReference type="OrthoDB" id="1433784at2"/>
<accession>A0A2T0MFA4</accession>
<dbReference type="AlphaFoldDB" id="A0A2T0MFA4"/>
<name>A0A2T0MFA4_9FLAO</name>
<protein>
    <submittedName>
        <fullName evidence="1">Uncharacterized protein</fullName>
    </submittedName>
</protein>
<proteinExistence type="predicted"/>
<comment type="caution">
    <text evidence="1">The sequence shown here is derived from an EMBL/GenBank/DDBJ whole genome shotgun (WGS) entry which is preliminary data.</text>
</comment>
<organism evidence="1 2">
    <name type="scientific">Flagellimonas meridianipacifica</name>
    <dbReference type="NCBI Taxonomy" id="1080225"/>
    <lineage>
        <taxon>Bacteria</taxon>
        <taxon>Pseudomonadati</taxon>
        <taxon>Bacteroidota</taxon>
        <taxon>Flavobacteriia</taxon>
        <taxon>Flavobacteriales</taxon>
        <taxon>Flavobacteriaceae</taxon>
        <taxon>Flagellimonas</taxon>
    </lineage>
</organism>